<dbReference type="EMBL" id="KB469297">
    <property type="protein sequence ID" value="EPQ59740.1"/>
    <property type="molecule type" value="Genomic_DNA"/>
</dbReference>
<feature type="region of interest" description="Disordered" evidence="11">
    <location>
        <begin position="631"/>
        <end position="693"/>
    </location>
</feature>
<evidence type="ECO:0000256" key="4">
    <source>
        <dbReference type="ARBA" id="ARBA00022491"/>
    </source>
</evidence>
<gene>
    <name evidence="14" type="ORF">GLOTRDRAFT_119718</name>
</gene>
<evidence type="ECO:0000313" key="14">
    <source>
        <dbReference type="EMBL" id="EPQ59740.1"/>
    </source>
</evidence>
<feature type="region of interest" description="Disordered" evidence="11">
    <location>
        <begin position="503"/>
        <end position="536"/>
    </location>
</feature>
<evidence type="ECO:0000256" key="3">
    <source>
        <dbReference type="ARBA" id="ARBA00019618"/>
    </source>
</evidence>
<dbReference type="OrthoDB" id="103819at2759"/>
<dbReference type="RefSeq" id="XP_007862645.1">
    <property type="nucleotide sequence ID" value="XM_007864454.1"/>
</dbReference>
<evidence type="ECO:0000256" key="6">
    <source>
        <dbReference type="ARBA" id="ARBA00023159"/>
    </source>
</evidence>
<evidence type="ECO:0000256" key="11">
    <source>
        <dbReference type="SAM" id="MobiDB-lite"/>
    </source>
</evidence>
<feature type="compositionally biased region" description="Low complexity" evidence="11">
    <location>
        <begin position="303"/>
        <end position="325"/>
    </location>
</feature>
<keyword evidence="15" id="KW-1185">Reference proteome</keyword>
<evidence type="ECO:0000259" key="13">
    <source>
        <dbReference type="Pfam" id="PF11597"/>
    </source>
</evidence>
<feature type="region of interest" description="Disordered" evidence="11">
    <location>
        <begin position="381"/>
        <end position="415"/>
    </location>
</feature>
<evidence type="ECO:0000256" key="2">
    <source>
        <dbReference type="ARBA" id="ARBA00009354"/>
    </source>
</evidence>
<dbReference type="eggNOG" id="ENOG502S3V9">
    <property type="taxonomic scope" value="Eukaryota"/>
</dbReference>
<proteinExistence type="inferred from homology"/>
<feature type="domain" description="Mediator complex subunit Med13 C-terminal" evidence="12">
    <location>
        <begin position="1045"/>
        <end position="1242"/>
    </location>
</feature>
<dbReference type="GO" id="GO:0045944">
    <property type="term" value="P:positive regulation of transcription by RNA polymerase II"/>
    <property type="evidence" value="ECO:0007669"/>
    <property type="project" value="TreeGrafter"/>
</dbReference>
<dbReference type="Pfam" id="PF11597">
    <property type="entry name" value="Med13_N"/>
    <property type="match status" value="1"/>
</dbReference>
<protein>
    <recommendedName>
        <fullName evidence="3 10">Mediator of RNA polymerase II transcription subunit 13</fullName>
    </recommendedName>
    <alternativeName>
        <fullName evidence="9 10">Mediator complex subunit 13</fullName>
    </alternativeName>
</protein>
<dbReference type="GeneID" id="19300579"/>
<evidence type="ECO:0000256" key="8">
    <source>
        <dbReference type="ARBA" id="ARBA00023242"/>
    </source>
</evidence>
<keyword evidence="5 10" id="KW-0805">Transcription regulation</keyword>
<comment type="subcellular location">
    <subcellularLocation>
        <location evidence="1 10">Nucleus</location>
    </subcellularLocation>
</comment>
<dbReference type="InterPro" id="IPR009401">
    <property type="entry name" value="Med13_C"/>
</dbReference>
<feature type="compositionally biased region" description="Acidic residues" evidence="11">
    <location>
        <begin position="651"/>
        <end position="674"/>
    </location>
</feature>
<dbReference type="Pfam" id="PF06333">
    <property type="entry name" value="Med13_C"/>
    <property type="match status" value="1"/>
</dbReference>
<feature type="compositionally biased region" description="Basic and acidic residues" evidence="11">
    <location>
        <begin position="289"/>
        <end position="301"/>
    </location>
</feature>
<dbReference type="OMA" id="QGEDKGM"/>
<keyword evidence="4 10" id="KW-0678">Repressor</keyword>
<feature type="compositionally biased region" description="Pro residues" evidence="11">
    <location>
        <begin position="725"/>
        <end position="735"/>
    </location>
</feature>
<sequence>MSEVYSQFLQAVRERLIDDIAEASKSTSDARPVKRFKRGFLLGPPSSPSEWGSGWEHYAQCRPLIHCHLHLHLSPSRLIIKPLLTPTPFHPLPFYLPSPPGTPITLLPYGTPAYLLSSYTGPTSVLTSQFTDSLAGLGTGDWASPPPYTSTNSAPGKGPMYVIAWVGVQNKQGEDKGLPLIWPARLCVAFHPAAQCARKPLAYLPALPPELQASPVPPPPPDAPAVQVQAQGNKPIRPSLKRSSVFTARAGETQAAFKCMTLVAGGKDMPAVAAEASAYVEAVARERERERERLKRERESAHASSPMRSAPPMTPTPMTLSTPAAVGQTPVAAEETPIFPPSSSPAGESPMVVEQELGMVVPLPSASLVPEMTPMDMDVTLAPSTSPAVQPADTLPAPSASASVSPNPDPDPDPISFDTFTTFEPSWAQPSSADFMGYGFGDGEPAEPFDVFTEDDFNFFDRPSAGDAGLLNISPPAFGEGMRGFAAASPVKTQSSPWPVLGMGMGAGDTPAPPPELDPSSPAGTPSAYSDPPTPTVQLAAPAHASQLLLGVPRVFDPIPFAPAHKASDDKYAMGKFAVGEAQRDGKEMAVWQGKEGGWKFRYSAVTDPRVGVVRQLIGVKRKSIEQGMRDMKLSPPWIQEPEDWFPCTPDEPEEDKSEPESEEEDRWMDDDDESRSVSRPSTPLPPYLPLGPTLLHTQFHHSQLLPASSALRPPDAPAALAPAAAPPMSVPTPVSPAAALSAASEKSKSLEAAALMFAKEQIENPVWAQACRVKRMDEERASGPATEVWQSDAHQALRLLAKLEGCPPSMEVRELLASDAGSDTTGSESAVLRRLKPPLMTVTKSDAVIQTGYTALRFWEKLGLSPRNGKKDVSAFVFFEDEGDSKVQQVESWLTKVSSRYKARNLGCHVAGKAAECTRDGIVPLKLESIRKTLVNFVASLAVDTSNIVFYVVTPASIMALSSPVLRQIFSATKRTLKSHTEKQILFHLVPEHLVFASAYATSRDSPTDILVHSVYDRILRPVDRYTARPQVEQLEPRRAYVQEPAFVAARALHNSALFLREGHLRTLDVADRHTLLHVGYRISECGKWLLATCVDQRGEGYDVGVWLYPEDRKEEQVVDRVWGFACQMARRASVDWRVVVTKLGFMAEDELQVWISRLRVAVADSLDVSLHASVMVAEQGNSWTFLAPERKQSKPISPQRHASKDTHGTTFLDASWTAYTLNPPGIYTFPLTPPTLDYSYDVSCVPELTGDSADTDIGALPALSSTLVYVPAGTDHTSISMLNYLTRTRYAM</sequence>
<dbReference type="PANTHER" id="PTHR48249">
    <property type="entry name" value="MEDIATOR OF RNA POLYMERASE II TRANSCRIPTION SUBUNIT 13"/>
    <property type="match status" value="1"/>
</dbReference>
<evidence type="ECO:0000313" key="15">
    <source>
        <dbReference type="Proteomes" id="UP000030669"/>
    </source>
</evidence>
<evidence type="ECO:0000256" key="9">
    <source>
        <dbReference type="ARBA" id="ARBA00032008"/>
    </source>
</evidence>
<keyword evidence="7 10" id="KW-0804">Transcription</keyword>
<comment type="similarity">
    <text evidence="2 10">Belongs to the Mediator complex subunit 13 family.</text>
</comment>
<dbReference type="HOGENOM" id="CLU_243920_0_0_1"/>
<comment type="function">
    <text evidence="10">Component of the SRB8-11 complex. The SRB8-11 complex is a regulatory module of the Mediator complex which is itself involved in regulation of basal and activated RNA polymerase II-dependent transcription. The SRB8-11 complex may be involved in the transcriptional repression of a subset of genes regulated by Mediator. It may inhibit the association of the Mediator complex with RNA polymerase II to form the holoenzyme complex.</text>
</comment>
<name>S7RXS8_GLOTA</name>
<keyword evidence="6 10" id="KW-0010">Activator</keyword>
<evidence type="ECO:0000256" key="7">
    <source>
        <dbReference type="ARBA" id="ARBA00023163"/>
    </source>
</evidence>
<feature type="region of interest" description="Disordered" evidence="11">
    <location>
        <begin position="717"/>
        <end position="736"/>
    </location>
</feature>
<keyword evidence="8 10" id="KW-0539">Nucleus</keyword>
<dbReference type="Proteomes" id="UP000030669">
    <property type="component" value="Unassembled WGS sequence"/>
</dbReference>
<feature type="compositionally biased region" description="Low complexity" evidence="11">
    <location>
        <begin position="396"/>
        <end position="406"/>
    </location>
</feature>
<organism evidence="14 15">
    <name type="scientific">Gloeophyllum trabeum (strain ATCC 11539 / FP-39264 / Madison 617)</name>
    <name type="common">Brown rot fungus</name>
    <dbReference type="NCBI Taxonomy" id="670483"/>
    <lineage>
        <taxon>Eukaryota</taxon>
        <taxon>Fungi</taxon>
        <taxon>Dikarya</taxon>
        <taxon>Basidiomycota</taxon>
        <taxon>Agaricomycotina</taxon>
        <taxon>Agaricomycetes</taxon>
        <taxon>Gloeophyllales</taxon>
        <taxon>Gloeophyllaceae</taxon>
        <taxon>Gloeophyllum</taxon>
    </lineage>
</organism>
<dbReference type="STRING" id="670483.S7RXS8"/>
<reference evidence="14 15" key="1">
    <citation type="journal article" date="2012" name="Science">
        <title>The Paleozoic origin of enzymatic lignin decomposition reconstructed from 31 fungal genomes.</title>
        <authorList>
            <person name="Floudas D."/>
            <person name="Binder M."/>
            <person name="Riley R."/>
            <person name="Barry K."/>
            <person name="Blanchette R.A."/>
            <person name="Henrissat B."/>
            <person name="Martinez A.T."/>
            <person name="Otillar R."/>
            <person name="Spatafora J.W."/>
            <person name="Yadav J.S."/>
            <person name="Aerts A."/>
            <person name="Benoit I."/>
            <person name="Boyd A."/>
            <person name="Carlson A."/>
            <person name="Copeland A."/>
            <person name="Coutinho P.M."/>
            <person name="de Vries R.P."/>
            <person name="Ferreira P."/>
            <person name="Findley K."/>
            <person name="Foster B."/>
            <person name="Gaskell J."/>
            <person name="Glotzer D."/>
            <person name="Gorecki P."/>
            <person name="Heitman J."/>
            <person name="Hesse C."/>
            <person name="Hori C."/>
            <person name="Igarashi K."/>
            <person name="Jurgens J.A."/>
            <person name="Kallen N."/>
            <person name="Kersten P."/>
            <person name="Kohler A."/>
            <person name="Kuees U."/>
            <person name="Kumar T.K.A."/>
            <person name="Kuo A."/>
            <person name="LaButti K."/>
            <person name="Larrondo L.F."/>
            <person name="Lindquist E."/>
            <person name="Ling A."/>
            <person name="Lombard V."/>
            <person name="Lucas S."/>
            <person name="Lundell T."/>
            <person name="Martin R."/>
            <person name="McLaughlin D.J."/>
            <person name="Morgenstern I."/>
            <person name="Morin E."/>
            <person name="Murat C."/>
            <person name="Nagy L.G."/>
            <person name="Nolan M."/>
            <person name="Ohm R.A."/>
            <person name="Patyshakuliyeva A."/>
            <person name="Rokas A."/>
            <person name="Ruiz-Duenas F.J."/>
            <person name="Sabat G."/>
            <person name="Salamov A."/>
            <person name="Samejima M."/>
            <person name="Schmutz J."/>
            <person name="Slot J.C."/>
            <person name="St John F."/>
            <person name="Stenlid J."/>
            <person name="Sun H."/>
            <person name="Sun S."/>
            <person name="Syed K."/>
            <person name="Tsang A."/>
            <person name="Wiebenga A."/>
            <person name="Young D."/>
            <person name="Pisabarro A."/>
            <person name="Eastwood D.C."/>
            <person name="Martin F."/>
            <person name="Cullen D."/>
            <person name="Grigoriev I.V."/>
            <person name="Hibbett D.S."/>
        </authorList>
    </citation>
    <scope>NUCLEOTIDE SEQUENCE [LARGE SCALE GENOMIC DNA]</scope>
    <source>
        <strain evidence="14 15">ATCC 11539</strain>
    </source>
</reference>
<dbReference type="PANTHER" id="PTHR48249:SF3">
    <property type="entry name" value="MEDIATOR OF RNA POLYMERASE II TRANSCRIPTION SUBUNIT 13"/>
    <property type="match status" value="1"/>
</dbReference>
<dbReference type="GO" id="GO:0003713">
    <property type="term" value="F:transcription coactivator activity"/>
    <property type="evidence" value="ECO:0007669"/>
    <property type="project" value="TreeGrafter"/>
</dbReference>
<dbReference type="GO" id="GO:0016592">
    <property type="term" value="C:mediator complex"/>
    <property type="evidence" value="ECO:0007669"/>
    <property type="project" value="InterPro"/>
</dbReference>
<feature type="region of interest" description="Disordered" evidence="11">
    <location>
        <begin position="289"/>
        <end position="329"/>
    </location>
</feature>
<evidence type="ECO:0000256" key="5">
    <source>
        <dbReference type="ARBA" id="ARBA00023015"/>
    </source>
</evidence>
<dbReference type="InterPro" id="IPR021643">
    <property type="entry name" value="Mediator_Med13_N"/>
</dbReference>
<evidence type="ECO:0000259" key="12">
    <source>
        <dbReference type="Pfam" id="PF06333"/>
    </source>
</evidence>
<comment type="subunit">
    <text evidence="10">Component of the SRB8-11 complex, which itself associates with the Mediator complex.</text>
</comment>
<feature type="domain" description="Mediator complex subunit Med13 N-terminal" evidence="13">
    <location>
        <begin position="3"/>
        <end position="192"/>
    </location>
</feature>
<dbReference type="InterPro" id="IPR051139">
    <property type="entry name" value="Mediator_complx_sub13"/>
</dbReference>
<accession>S7RXS8</accession>
<dbReference type="KEGG" id="gtr:GLOTRDRAFT_119718"/>
<evidence type="ECO:0000256" key="10">
    <source>
        <dbReference type="RuleBase" id="RU364134"/>
    </source>
</evidence>
<evidence type="ECO:0000256" key="1">
    <source>
        <dbReference type="ARBA" id="ARBA00004123"/>
    </source>
</evidence>